<organism evidence="2 3">
    <name type="scientific">Stylosanthes scabra</name>
    <dbReference type="NCBI Taxonomy" id="79078"/>
    <lineage>
        <taxon>Eukaryota</taxon>
        <taxon>Viridiplantae</taxon>
        <taxon>Streptophyta</taxon>
        <taxon>Embryophyta</taxon>
        <taxon>Tracheophyta</taxon>
        <taxon>Spermatophyta</taxon>
        <taxon>Magnoliopsida</taxon>
        <taxon>eudicotyledons</taxon>
        <taxon>Gunneridae</taxon>
        <taxon>Pentapetalae</taxon>
        <taxon>rosids</taxon>
        <taxon>fabids</taxon>
        <taxon>Fabales</taxon>
        <taxon>Fabaceae</taxon>
        <taxon>Papilionoideae</taxon>
        <taxon>50 kb inversion clade</taxon>
        <taxon>dalbergioids sensu lato</taxon>
        <taxon>Dalbergieae</taxon>
        <taxon>Pterocarpus clade</taxon>
        <taxon>Stylosanthes</taxon>
    </lineage>
</organism>
<comment type="caution">
    <text evidence="2">The sequence shown here is derived from an EMBL/GenBank/DDBJ whole genome shotgun (WGS) entry which is preliminary data.</text>
</comment>
<sequence length="172" mass="19066">MRELSSSKDFDAGSSSSSDSESSSSSDSDPDLESETEAESERESDQEVHEEPPSQREIRSKWKNDRPVVASNSPVHITQQSVAGPGSLASDDDRLVDFLRKNKRRTSQQIADMNKKQRLTQINEGDEATRSPSETRMFDSFDTVSLGRDDSDNVVVEGPVVTPTQQSQTQKE</sequence>
<evidence type="ECO:0000313" key="3">
    <source>
        <dbReference type="Proteomes" id="UP001341840"/>
    </source>
</evidence>
<evidence type="ECO:0000256" key="1">
    <source>
        <dbReference type="SAM" id="MobiDB-lite"/>
    </source>
</evidence>
<gene>
    <name evidence="2" type="ORF">PIB30_063566</name>
</gene>
<feature type="compositionally biased region" description="Low complexity" evidence="1">
    <location>
        <begin position="159"/>
        <end position="172"/>
    </location>
</feature>
<feature type="region of interest" description="Disordered" evidence="1">
    <location>
        <begin position="106"/>
        <end position="172"/>
    </location>
</feature>
<feature type="compositionally biased region" description="Basic and acidic residues" evidence="1">
    <location>
        <begin position="1"/>
        <end position="11"/>
    </location>
</feature>
<proteinExistence type="predicted"/>
<evidence type="ECO:0000313" key="2">
    <source>
        <dbReference type="EMBL" id="MED6186101.1"/>
    </source>
</evidence>
<dbReference type="Proteomes" id="UP001341840">
    <property type="component" value="Unassembled WGS sequence"/>
</dbReference>
<keyword evidence="3" id="KW-1185">Reference proteome</keyword>
<feature type="compositionally biased region" description="Low complexity" evidence="1">
    <location>
        <begin position="12"/>
        <end position="27"/>
    </location>
</feature>
<dbReference type="EMBL" id="JASCZI010181849">
    <property type="protein sequence ID" value="MED6186101.1"/>
    <property type="molecule type" value="Genomic_DNA"/>
</dbReference>
<reference evidence="2 3" key="1">
    <citation type="journal article" date="2023" name="Plants (Basel)">
        <title>Bridging the Gap: Combining Genomics and Transcriptomics Approaches to Understand Stylosanthes scabra, an Orphan Legume from the Brazilian Caatinga.</title>
        <authorList>
            <person name="Ferreira-Neto J.R.C."/>
            <person name="da Silva M.D."/>
            <person name="Binneck E."/>
            <person name="de Melo N.F."/>
            <person name="da Silva R.H."/>
            <person name="de Melo A.L.T.M."/>
            <person name="Pandolfi V."/>
            <person name="Bustamante F.O."/>
            <person name="Brasileiro-Vidal A.C."/>
            <person name="Benko-Iseppon A.M."/>
        </authorList>
    </citation>
    <scope>NUCLEOTIDE SEQUENCE [LARGE SCALE GENOMIC DNA]</scope>
    <source>
        <tissue evidence="2">Leaves</tissue>
    </source>
</reference>
<feature type="compositionally biased region" description="Acidic residues" evidence="1">
    <location>
        <begin position="28"/>
        <end position="38"/>
    </location>
</feature>
<feature type="region of interest" description="Disordered" evidence="1">
    <location>
        <begin position="1"/>
        <end position="91"/>
    </location>
</feature>
<feature type="compositionally biased region" description="Basic and acidic residues" evidence="1">
    <location>
        <begin position="39"/>
        <end position="66"/>
    </location>
</feature>
<accession>A0ABU6WMK1</accession>
<name>A0ABU6WMK1_9FABA</name>
<feature type="compositionally biased region" description="Polar residues" evidence="1">
    <location>
        <begin position="70"/>
        <end position="82"/>
    </location>
</feature>
<protein>
    <submittedName>
        <fullName evidence="2">Uncharacterized protein</fullName>
    </submittedName>
</protein>